<dbReference type="CDD" id="cd18793">
    <property type="entry name" value="SF2_C_SNF"/>
    <property type="match status" value="1"/>
</dbReference>
<dbReference type="Pfam" id="PF00176">
    <property type="entry name" value="SNF2-rel_dom"/>
    <property type="match status" value="1"/>
</dbReference>
<dbReference type="InterPro" id="IPR044574">
    <property type="entry name" value="ARIP4-like"/>
</dbReference>
<dbReference type="GO" id="GO:0003677">
    <property type="term" value="F:DNA binding"/>
    <property type="evidence" value="ECO:0007669"/>
    <property type="project" value="UniProtKB-KW"/>
</dbReference>
<keyword evidence="11" id="KW-0347">Helicase</keyword>
<dbReference type="GO" id="GO:0004386">
    <property type="term" value="F:helicase activity"/>
    <property type="evidence" value="ECO:0007669"/>
    <property type="project" value="UniProtKB-KW"/>
</dbReference>
<reference evidence="24" key="1">
    <citation type="submission" date="2022-11" db="EMBL/GenBank/DDBJ databases">
        <authorList>
            <person name="Kikuchi T."/>
        </authorList>
    </citation>
    <scope>NUCLEOTIDE SEQUENCE</scope>
    <source>
        <strain evidence="24">PS1010</strain>
    </source>
</reference>
<dbReference type="InterPro" id="IPR004953">
    <property type="entry name" value="EB1_C"/>
</dbReference>
<feature type="region of interest" description="Disordered" evidence="19">
    <location>
        <begin position="635"/>
        <end position="724"/>
    </location>
</feature>
<feature type="region of interest" description="Disordered" evidence="19">
    <location>
        <begin position="1"/>
        <end position="204"/>
    </location>
</feature>
<feature type="compositionally biased region" description="Low complexity" evidence="19">
    <location>
        <begin position="1358"/>
        <end position="1401"/>
    </location>
</feature>
<evidence type="ECO:0000256" key="3">
    <source>
        <dbReference type="ARBA" id="ARBA00007025"/>
    </source>
</evidence>
<dbReference type="Gene3D" id="3.40.50.10810">
    <property type="entry name" value="Tandem AAA-ATPase domain"/>
    <property type="match status" value="1"/>
</dbReference>
<keyword evidence="18" id="KW-0175">Coiled coil</keyword>
<dbReference type="GO" id="GO:0005874">
    <property type="term" value="C:microtubule"/>
    <property type="evidence" value="ECO:0007669"/>
    <property type="project" value="UniProtKB-KW"/>
</dbReference>
<evidence type="ECO:0000259" key="23">
    <source>
        <dbReference type="PROSITE" id="PS51230"/>
    </source>
</evidence>
<keyword evidence="13" id="KW-0238">DNA-binding</keyword>
<sequence>MVSSREESEDDDIAIIEDEDRELQAQIEKERKEKRAAKLKEKKEREGKPEKKKVTRKRKAAPKKTLTNRKKKSVESESEKSEESEDDEESEAEEDQEQQDSEDDSPKKKRPNRGVTKKVKAIVLSDSEESEPEVMPIKRTRKKIEIIKDSSEDDELPSSRSNNDTDSDGSIKLPSRTQAKSNKKELRPIEDDKKKKKRGLIDDDGLAKETVDAEKAEKERRKRLEQKQKEFNGIELEEGLDLTEALIGTSSQRKLKSVVVDPDNKSEEPEPVEVHPSIVRILKPHQAQGIQFMYDCAFESIDRLDTEGSGGILAHCMGLGKTLQVISFLHTVMMHPKVGEKAKHVLVVVPKNVIINWFKEFMKWLSDNDEELDTIDVTELDSAKTVEERQRALLNWHNSDTPSVMIIGYDMFRILTAEEDPKKKKSKVKKNRKFLKAQEDFRFCLQNPGPDLIVCDEAHKLKNDESALSKTMVKIRTKRRICLTGTPLQNNLMEYHCMVNFVKPGLLGTKGEFANRFVNIINRGRTKDASSAEVQFMKRRCHVLYEHLKKCVDRKDYRVLTEAIPPKQEYVLNVRMTDSQCKLYRAFLDNVVSGEGLSKRLLPDYHVLSRIWTHPYQLVLHEQKLERDRLLKEEEEEEADFIDDGSESESERSHDTTDSEFLASDSDDDRKKKKKNNVTKIDNKQASSSSRGARSGARNRRKVNSDDSDENEENDGDDGDDPAMKILLNGFRQSRRLAGDDPEFERDTETPPEYSGWFAKLGLLNEEDQCNFEMSNKLVLLCSIIKKCEEIGDKLLVFSQSLESLALIKRMLEYMAGTGQWFDDGHEALNAEGETWSWLEGQDYLTIDGSIAAGKRDAVQTHFNDADNHRARLMLISTRAGSLGTNMVSANRVVIFDACWNPSHDTQSLFRVYRFGQTKPVYIYRFIAQGTMEERIYKRQVTKESTSMRVVDEAQIQRHYDGHDLQELYQFNPVELKEEEDDEIEMVFAPPKDRLLAEVLLTNRAAVVDYFEHDTLFANQEEEKLTEEEMKDAWNDYEMDKRPPPQMPRFAGFGGMVGFTADRLMMELQQRNSQLNESQRLKTYMEDLVFSEAMKLSGMDHDVALRIVMLKNCLEEIMPYIPMNMRGGMHEFRSHFFKMIHEAINNRHPPHQLLKKSLDTFRTVVTMVSTVPSCRQVLQKLKIQYPYMFENIISSNFISHTRRSGFRRVVSSKMVVNVFISAVTTDTLSRKDAIAWVNDRLKSHMTKVEEMASGAAYCQLTHMLFRDGINLKKVKFNPRNEPDVLNNWKVLTTSWKNIGIDKPVDVEKLKKAKFQDNMEFLQWFHKFYNANYAGEEDYDAVAARGGEDLPALKGPGGVSRPIAAPVRPVAPRPTVTTTTRAPPTSISVAPTKAAAPKPTAPSNVQRSNSQQDTALLKENEALKSKVAEQESDINLWMENAKEMENERDHYYSLLRKVEELLVRSEEDGLKSLDIAVIKSTLYDEAPANDENEEIEHQTNGKIENEVIDGVVDDGETF</sequence>
<keyword evidence="15" id="KW-0539">Nucleus</keyword>
<keyword evidence="5" id="KW-0963">Cytoplasm</keyword>
<dbReference type="PROSITE" id="PS51192">
    <property type="entry name" value="HELICASE_ATP_BIND_1"/>
    <property type="match status" value="1"/>
</dbReference>
<evidence type="ECO:0000256" key="19">
    <source>
        <dbReference type="SAM" id="MobiDB-lite"/>
    </source>
</evidence>
<keyword evidence="9" id="KW-0498">Mitosis</keyword>
<keyword evidence="16" id="KW-0131">Cell cycle</keyword>
<dbReference type="InterPro" id="IPR049730">
    <property type="entry name" value="SNF2/RAD54-like_C"/>
</dbReference>
<evidence type="ECO:0000256" key="1">
    <source>
        <dbReference type="ARBA" id="ARBA00004123"/>
    </source>
</evidence>
<feature type="domain" description="EB1 C-terminal" evidence="23">
    <location>
        <begin position="1418"/>
        <end position="1490"/>
    </location>
</feature>
<comment type="similarity">
    <text evidence="3">Belongs to the SNF2/RAD54 helicase family.</text>
</comment>
<dbReference type="InterPro" id="IPR001650">
    <property type="entry name" value="Helicase_C-like"/>
</dbReference>
<feature type="compositionally biased region" description="Low complexity" evidence="19">
    <location>
        <begin position="678"/>
        <end position="696"/>
    </location>
</feature>
<dbReference type="PANTHER" id="PTHR45797:SF3">
    <property type="entry name" value="TRANSCRIPTIONAL REGULATOR ATRX HOMOLOG"/>
    <property type="match status" value="1"/>
</dbReference>
<keyword evidence="10" id="KW-0378">Hydrolase</keyword>
<comment type="similarity">
    <text evidence="4">Belongs to the MAPRE family.</text>
</comment>
<evidence type="ECO:0000256" key="11">
    <source>
        <dbReference type="ARBA" id="ARBA00022806"/>
    </source>
</evidence>
<comment type="caution">
    <text evidence="24">The sequence shown here is derived from an EMBL/GenBank/DDBJ whole genome shotgun (WGS) entry which is preliminary data.</text>
</comment>
<feature type="compositionally biased region" description="Basic residues" evidence="19">
    <location>
        <begin position="50"/>
        <end position="72"/>
    </location>
</feature>
<gene>
    <name evidence="24" type="ORF">CAMP_LOCUS1153</name>
</gene>
<dbReference type="InterPro" id="IPR001715">
    <property type="entry name" value="CH_dom"/>
</dbReference>
<dbReference type="Gene3D" id="1.10.418.10">
    <property type="entry name" value="Calponin-like domain"/>
    <property type="match status" value="1"/>
</dbReference>
<dbReference type="GO" id="GO:0005524">
    <property type="term" value="F:ATP binding"/>
    <property type="evidence" value="ECO:0007669"/>
    <property type="project" value="UniProtKB-KW"/>
</dbReference>
<dbReference type="SUPFAM" id="SSF52540">
    <property type="entry name" value="P-loop containing nucleoside triphosphate hydrolases"/>
    <property type="match status" value="2"/>
</dbReference>
<dbReference type="GO" id="GO:0005634">
    <property type="term" value="C:nucleus"/>
    <property type="evidence" value="ECO:0007669"/>
    <property type="project" value="UniProtKB-SubCell"/>
</dbReference>
<dbReference type="Pfam" id="PF00307">
    <property type="entry name" value="CH"/>
    <property type="match status" value="1"/>
</dbReference>
<feature type="region of interest" description="Disordered" evidence="19">
    <location>
        <begin position="253"/>
        <end position="272"/>
    </location>
</feature>
<dbReference type="PANTHER" id="PTHR45797">
    <property type="entry name" value="RAD54-LIKE"/>
    <property type="match status" value="1"/>
</dbReference>
<evidence type="ECO:0000259" key="22">
    <source>
        <dbReference type="PROSITE" id="PS51194"/>
    </source>
</evidence>
<feature type="compositionally biased region" description="Basic and acidic residues" evidence="19">
    <location>
        <begin position="182"/>
        <end position="204"/>
    </location>
</feature>
<accession>A0A9P1MTP8</accession>
<dbReference type="PROSITE" id="PS50021">
    <property type="entry name" value="CH"/>
    <property type="match status" value="1"/>
</dbReference>
<evidence type="ECO:0000256" key="7">
    <source>
        <dbReference type="ARBA" id="ARBA00022701"/>
    </source>
</evidence>
<dbReference type="EMBL" id="CANHGI010000001">
    <property type="protein sequence ID" value="CAI5438516.1"/>
    <property type="molecule type" value="Genomic_DNA"/>
</dbReference>
<evidence type="ECO:0000256" key="2">
    <source>
        <dbReference type="ARBA" id="ARBA00004245"/>
    </source>
</evidence>
<dbReference type="InterPro" id="IPR027417">
    <property type="entry name" value="P-loop_NTPase"/>
</dbReference>
<keyword evidence="7 17" id="KW-0493">Microtubule</keyword>
<feature type="compositionally biased region" description="Basic and acidic residues" evidence="19">
    <location>
        <begin position="27"/>
        <end position="49"/>
    </location>
</feature>
<evidence type="ECO:0000259" key="21">
    <source>
        <dbReference type="PROSITE" id="PS51192"/>
    </source>
</evidence>
<protein>
    <submittedName>
        <fullName evidence="24">Uncharacterized protein</fullName>
    </submittedName>
</protein>
<name>A0A9P1MTP8_9PELO</name>
<evidence type="ECO:0000256" key="15">
    <source>
        <dbReference type="ARBA" id="ARBA00023242"/>
    </source>
</evidence>
<feature type="compositionally biased region" description="Acidic residues" evidence="19">
    <location>
        <begin position="82"/>
        <end position="103"/>
    </location>
</feature>
<evidence type="ECO:0000313" key="24">
    <source>
        <dbReference type="EMBL" id="CAI5438516.1"/>
    </source>
</evidence>
<organism evidence="24 25">
    <name type="scientific">Caenorhabditis angaria</name>
    <dbReference type="NCBI Taxonomy" id="860376"/>
    <lineage>
        <taxon>Eukaryota</taxon>
        <taxon>Metazoa</taxon>
        <taxon>Ecdysozoa</taxon>
        <taxon>Nematoda</taxon>
        <taxon>Chromadorea</taxon>
        <taxon>Rhabditida</taxon>
        <taxon>Rhabditina</taxon>
        <taxon>Rhabditomorpha</taxon>
        <taxon>Rhabditoidea</taxon>
        <taxon>Rhabditidae</taxon>
        <taxon>Peloderinae</taxon>
        <taxon>Caenorhabditis</taxon>
    </lineage>
</organism>
<dbReference type="SMART" id="SM00490">
    <property type="entry name" value="HELICc"/>
    <property type="match status" value="1"/>
</dbReference>
<dbReference type="InterPro" id="IPR038718">
    <property type="entry name" value="SNF2-like_sf"/>
</dbReference>
<dbReference type="InterPro" id="IPR014001">
    <property type="entry name" value="Helicase_ATP-bd"/>
</dbReference>
<dbReference type="FunFam" id="1.10.418.10:FF:000028">
    <property type="entry name" value="RP/EB family microtubule-associated protein"/>
    <property type="match status" value="1"/>
</dbReference>
<keyword evidence="14" id="KW-0206">Cytoskeleton</keyword>
<feature type="domain" description="Helicase C-terminal" evidence="22">
    <location>
        <begin position="780"/>
        <end position="962"/>
    </location>
</feature>
<dbReference type="SMART" id="SM00487">
    <property type="entry name" value="DEXDc"/>
    <property type="match status" value="1"/>
</dbReference>
<evidence type="ECO:0000256" key="13">
    <source>
        <dbReference type="ARBA" id="ARBA00023125"/>
    </source>
</evidence>
<dbReference type="Proteomes" id="UP001152747">
    <property type="component" value="Unassembled WGS sequence"/>
</dbReference>
<dbReference type="OrthoDB" id="2020972at2759"/>
<evidence type="ECO:0000256" key="17">
    <source>
        <dbReference type="PROSITE-ProRule" id="PRU00576"/>
    </source>
</evidence>
<evidence type="ECO:0000256" key="12">
    <source>
        <dbReference type="ARBA" id="ARBA00022840"/>
    </source>
</evidence>
<dbReference type="InterPro" id="IPR000330">
    <property type="entry name" value="SNF2_N"/>
</dbReference>
<keyword evidence="12" id="KW-0067">ATP-binding</keyword>
<feature type="compositionally biased region" description="Acidic residues" evidence="19">
    <location>
        <begin position="706"/>
        <end position="721"/>
    </location>
</feature>
<feature type="domain" description="Calponin-homology (CH)" evidence="20">
    <location>
        <begin position="1227"/>
        <end position="1329"/>
    </location>
</feature>
<evidence type="ECO:0000256" key="9">
    <source>
        <dbReference type="ARBA" id="ARBA00022776"/>
    </source>
</evidence>
<feature type="region of interest" description="Disordered" evidence="19">
    <location>
        <begin position="1352"/>
        <end position="1410"/>
    </location>
</feature>
<evidence type="ECO:0000259" key="20">
    <source>
        <dbReference type="PROSITE" id="PS50021"/>
    </source>
</evidence>
<dbReference type="Gene3D" id="3.40.50.300">
    <property type="entry name" value="P-loop containing nucleotide triphosphate hydrolases"/>
    <property type="match status" value="1"/>
</dbReference>
<evidence type="ECO:0000256" key="5">
    <source>
        <dbReference type="ARBA" id="ARBA00022490"/>
    </source>
</evidence>
<evidence type="ECO:0000313" key="25">
    <source>
        <dbReference type="Proteomes" id="UP001152747"/>
    </source>
</evidence>
<feature type="compositionally biased region" description="Basic residues" evidence="19">
    <location>
        <begin position="107"/>
        <end position="120"/>
    </location>
</feature>
<feature type="compositionally biased region" description="Acidic residues" evidence="19">
    <location>
        <begin position="7"/>
        <end position="21"/>
    </location>
</feature>
<dbReference type="InterPro" id="IPR036872">
    <property type="entry name" value="CH_dom_sf"/>
</dbReference>
<evidence type="ECO:0000256" key="4">
    <source>
        <dbReference type="ARBA" id="ARBA00010729"/>
    </source>
</evidence>
<evidence type="ECO:0000256" key="14">
    <source>
        <dbReference type="ARBA" id="ARBA00023212"/>
    </source>
</evidence>
<dbReference type="GO" id="GO:0016887">
    <property type="term" value="F:ATP hydrolysis activity"/>
    <property type="evidence" value="ECO:0007669"/>
    <property type="project" value="InterPro"/>
</dbReference>
<evidence type="ECO:0000256" key="18">
    <source>
        <dbReference type="SAM" id="Coils"/>
    </source>
</evidence>
<dbReference type="Gene3D" id="1.20.5.1430">
    <property type="match status" value="1"/>
</dbReference>
<dbReference type="Pfam" id="PF00271">
    <property type="entry name" value="Helicase_C"/>
    <property type="match status" value="1"/>
</dbReference>
<feature type="coiled-coil region" evidence="18">
    <location>
        <begin position="1419"/>
        <end position="1460"/>
    </location>
</feature>
<feature type="compositionally biased region" description="Acidic residues" evidence="19">
    <location>
        <begin position="635"/>
        <end position="648"/>
    </location>
</feature>
<dbReference type="PROSITE" id="PS51230">
    <property type="entry name" value="EB1_C"/>
    <property type="match status" value="1"/>
</dbReference>
<dbReference type="PROSITE" id="PS51194">
    <property type="entry name" value="HELICASE_CTER"/>
    <property type="match status" value="1"/>
</dbReference>
<keyword evidence="6" id="KW-0132">Cell division</keyword>
<evidence type="ECO:0000256" key="8">
    <source>
        <dbReference type="ARBA" id="ARBA00022741"/>
    </source>
</evidence>
<evidence type="ECO:0000256" key="16">
    <source>
        <dbReference type="ARBA" id="ARBA00023306"/>
    </source>
</evidence>
<feature type="domain" description="Helicase ATP-binding" evidence="21">
    <location>
        <begin position="302"/>
        <end position="505"/>
    </location>
</feature>
<keyword evidence="8" id="KW-0547">Nucleotide-binding</keyword>
<keyword evidence="25" id="KW-1185">Reference proteome</keyword>
<proteinExistence type="inferred from homology"/>
<comment type="subcellular location">
    <subcellularLocation>
        <location evidence="2">Cytoplasm</location>
        <location evidence="2">Cytoskeleton</location>
    </subcellularLocation>
    <subcellularLocation>
        <location evidence="1">Nucleus</location>
    </subcellularLocation>
</comment>
<dbReference type="GO" id="GO:0008017">
    <property type="term" value="F:microtubule binding"/>
    <property type="evidence" value="ECO:0007669"/>
    <property type="project" value="InterPro"/>
</dbReference>
<evidence type="ECO:0000256" key="10">
    <source>
        <dbReference type="ARBA" id="ARBA00022801"/>
    </source>
</evidence>
<dbReference type="SUPFAM" id="SSF47576">
    <property type="entry name" value="Calponin-homology domain, CH-domain"/>
    <property type="match status" value="1"/>
</dbReference>
<evidence type="ECO:0000256" key="6">
    <source>
        <dbReference type="ARBA" id="ARBA00022618"/>
    </source>
</evidence>
<dbReference type="GO" id="GO:0051301">
    <property type="term" value="P:cell division"/>
    <property type="evidence" value="ECO:0007669"/>
    <property type="project" value="UniProtKB-KW"/>
</dbReference>